<dbReference type="Proteomes" id="UP000769528">
    <property type="component" value="Unassembled WGS sequence"/>
</dbReference>
<gene>
    <name evidence="10" type="ORF">WICMUC_004054</name>
</gene>
<evidence type="ECO:0000259" key="9">
    <source>
        <dbReference type="PROSITE" id="PS50016"/>
    </source>
</evidence>
<dbReference type="PANTHER" id="PTHR46174:SF1">
    <property type="entry name" value="CXXC-TYPE ZINC FINGER PROTEIN 1"/>
    <property type="match status" value="1"/>
</dbReference>
<feature type="coiled-coil region" evidence="7">
    <location>
        <begin position="302"/>
        <end position="329"/>
    </location>
</feature>
<dbReference type="Gene3D" id="2.60.120.650">
    <property type="entry name" value="Cupin"/>
    <property type="match status" value="1"/>
</dbReference>
<evidence type="ECO:0000256" key="5">
    <source>
        <dbReference type="ARBA" id="ARBA00023242"/>
    </source>
</evidence>
<dbReference type="GO" id="GO:0048188">
    <property type="term" value="C:Set1C/COMPASS complex"/>
    <property type="evidence" value="ECO:0007669"/>
    <property type="project" value="InterPro"/>
</dbReference>
<dbReference type="EMBL" id="JAEUBF010001112">
    <property type="protein sequence ID" value="KAH3672832.1"/>
    <property type="molecule type" value="Genomic_DNA"/>
</dbReference>
<dbReference type="InterPro" id="IPR037869">
    <property type="entry name" value="Spp1/CFP1"/>
</dbReference>
<keyword evidence="11" id="KW-1185">Reference proteome</keyword>
<name>A0A9P8PJ87_9ASCO</name>
<keyword evidence="3 6" id="KW-0863">Zinc-finger</keyword>
<feature type="coiled-coil region" evidence="7">
    <location>
        <begin position="357"/>
        <end position="384"/>
    </location>
</feature>
<reference evidence="10" key="1">
    <citation type="journal article" date="2021" name="Open Biol.">
        <title>Shared evolutionary footprints suggest mitochondrial oxidative damage underlies multiple complex I losses in fungi.</title>
        <authorList>
            <person name="Schikora-Tamarit M.A."/>
            <person name="Marcet-Houben M."/>
            <person name="Nosek J."/>
            <person name="Gabaldon T."/>
        </authorList>
    </citation>
    <scope>NUCLEOTIDE SEQUENCE</scope>
    <source>
        <strain evidence="10">CBS6341</strain>
    </source>
</reference>
<evidence type="ECO:0000256" key="6">
    <source>
        <dbReference type="PROSITE-ProRule" id="PRU00146"/>
    </source>
</evidence>
<keyword evidence="5" id="KW-0539">Nucleus</keyword>
<feature type="compositionally biased region" description="Basic residues" evidence="8">
    <location>
        <begin position="23"/>
        <end position="33"/>
    </location>
</feature>
<feature type="region of interest" description="Disordered" evidence="8">
    <location>
        <begin position="1"/>
        <end position="40"/>
    </location>
</feature>
<keyword evidence="4" id="KW-0862">Zinc</keyword>
<reference evidence="10" key="2">
    <citation type="submission" date="2021-01" db="EMBL/GenBank/DDBJ databases">
        <authorList>
            <person name="Schikora-Tamarit M.A."/>
        </authorList>
    </citation>
    <scope>NUCLEOTIDE SEQUENCE</scope>
    <source>
        <strain evidence="10">CBS6341</strain>
    </source>
</reference>
<evidence type="ECO:0000256" key="1">
    <source>
        <dbReference type="ARBA" id="ARBA00004123"/>
    </source>
</evidence>
<dbReference type="InterPro" id="IPR019786">
    <property type="entry name" value="Zinc_finger_PHD-type_CS"/>
</dbReference>
<evidence type="ECO:0000256" key="2">
    <source>
        <dbReference type="ARBA" id="ARBA00022723"/>
    </source>
</evidence>
<comment type="subcellular location">
    <subcellularLocation>
        <location evidence="1">Nucleus</location>
    </subcellularLocation>
</comment>
<evidence type="ECO:0000313" key="11">
    <source>
        <dbReference type="Proteomes" id="UP000769528"/>
    </source>
</evidence>
<evidence type="ECO:0000256" key="8">
    <source>
        <dbReference type="SAM" id="MobiDB-lite"/>
    </source>
</evidence>
<dbReference type="Pfam" id="PF00628">
    <property type="entry name" value="PHD"/>
    <property type="match status" value="1"/>
</dbReference>
<evidence type="ECO:0000256" key="4">
    <source>
        <dbReference type="ARBA" id="ARBA00022833"/>
    </source>
</evidence>
<dbReference type="InterPro" id="IPR011011">
    <property type="entry name" value="Znf_FYVE_PHD"/>
</dbReference>
<dbReference type="SMART" id="SM00249">
    <property type="entry name" value="PHD"/>
    <property type="match status" value="1"/>
</dbReference>
<sequence>MSNEEESISRESTISLEQPQLQKVKKQRSRQKKSVTPVLGISSSTNSGILESKQHINPKFPNLPPRSTHKYNHNSEEVFCLCRKPDNGELMVGCEGCDEWYHFHCVKIDIEHNALIDVFYCPYCELEEKGKTQWKRKCRLDGCNKPITNGESKYCSKAHGLTFFQNTLFNNDIKNNKHKKFKQALINENEIVELVKNVQNFEEFKTLGNSFPQLSESLIPKDLLLKELDDKIQKLQKSHEIEIQRKKILIKHKENIKKLNESIQGPISSTQSSNQKKSKKLELCGYNSKLFPFENEELSTLESLLSNDIELLQKKYEELINKEEEQKVDDDNKSKFPICLLEKKKCLKHNTWQSIIHDEIDLNLEKIDQEIKKINIEKEKKIRTFSIDYYENNSNLINNKVSNDNV</sequence>
<dbReference type="PROSITE" id="PS01359">
    <property type="entry name" value="ZF_PHD_1"/>
    <property type="match status" value="1"/>
</dbReference>
<feature type="domain" description="PHD-type" evidence="9">
    <location>
        <begin position="77"/>
        <end position="127"/>
    </location>
</feature>
<accession>A0A9P8PJ87</accession>
<proteinExistence type="predicted"/>
<dbReference type="PANTHER" id="PTHR46174">
    <property type="entry name" value="CXXC-TYPE ZINC FINGER PROTEIN 1"/>
    <property type="match status" value="1"/>
</dbReference>
<evidence type="ECO:0000256" key="3">
    <source>
        <dbReference type="ARBA" id="ARBA00022771"/>
    </source>
</evidence>
<dbReference type="GO" id="GO:0045893">
    <property type="term" value="P:positive regulation of DNA-templated transcription"/>
    <property type="evidence" value="ECO:0007669"/>
    <property type="project" value="TreeGrafter"/>
</dbReference>
<dbReference type="AlphaFoldDB" id="A0A9P8PJ87"/>
<dbReference type="OrthoDB" id="436852at2759"/>
<dbReference type="GO" id="GO:0008270">
    <property type="term" value="F:zinc ion binding"/>
    <property type="evidence" value="ECO:0007669"/>
    <property type="project" value="UniProtKB-KW"/>
</dbReference>
<comment type="caution">
    <text evidence="10">The sequence shown here is derived from an EMBL/GenBank/DDBJ whole genome shotgun (WGS) entry which is preliminary data.</text>
</comment>
<keyword evidence="2" id="KW-0479">Metal-binding</keyword>
<organism evidence="10 11">
    <name type="scientific">Wickerhamomyces mucosus</name>
    <dbReference type="NCBI Taxonomy" id="1378264"/>
    <lineage>
        <taxon>Eukaryota</taxon>
        <taxon>Fungi</taxon>
        <taxon>Dikarya</taxon>
        <taxon>Ascomycota</taxon>
        <taxon>Saccharomycotina</taxon>
        <taxon>Saccharomycetes</taxon>
        <taxon>Phaffomycetales</taxon>
        <taxon>Wickerhamomycetaceae</taxon>
        <taxon>Wickerhamomyces</taxon>
    </lineage>
</organism>
<dbReference type="InterPro" id="IPR001965">
    <property type="entry name" value="Znf_PHD"/>
</dbReference>
<protein>
    <recommendedName>
        <fullName evidence="9">PHD-type domain-containing protein</fullName>
    </recommendedName>
</protein>
<evidence type="ECO:0000313" key="10">
    <source>
        <dbReference type="EMBL" id="KAH3672832.1"/>
    </source>
</evidence>
<dbReference type="SUPFAM" id="SSF57903">
    <property type="entry name" value="FYVE/PHD zinc finger"/>
    <property type="match status" value="1"/>
</dbReference>
<dbReference type="PROSITE" id="PS50016">
    <property type="entry name" value="ZF_PHD_2"/>
    <property type="match status" value="1"/>
</dbReference>
<dbReference type="InterPro" id="IPR019787">
    <property type="entry name" value="Znf_PHD-finger"/>
</dbReference>
<evidence type="ECO:0000256" key="7">
    <source>
        <dbReference type="SAM" id="Coils"/>
    </source>
</evidence>
<keyword evidence="7" id="KW-0175">Coiled coil</keyword>